<evidence type="ECO:0000256" key="1">
    <source>
        <dbReference type="SAM" id="Phobius"/>
    </source>
</evidence>
<reference evidence="2 3" key="1">
    <citation type="submission" date="2020-03" db="EMBL/GenBank/DDBJ databases">
        <title>WGS of actinomycetes isolated from Thailand.</title>
        <authorList>
            <person name="Thawai C."/>
        </authorList>
    </citation>
    <scope>NUCLEOTIDE SEQUENCE [LARGE SCALE GENOMIC DNA]</scope>
    <source>
        <strain evidence="2 3">PRB2-1</strain>
    </source>
</reference>
<evidence type="ECO:0000313" key="2">
    <source>
        <dbReference type="EMBL" id="NJP46438.1"/>
    </source>
</evidence>
<proteinExistence type="predicted"/>
<accession>A0ABX0ZXX4</accession>
<comment type="caution">
    <text evidence="2">The sequence shown here is derived from an EMBL/GenBank/DDBJ whole genome shotgun (WGS) entry which is preliminary data.</text>
</comment>
<feature type="transmembrane region" description="Helical" evidence="1">
    <location>
        <begin position="174"/>
        <end position="191"/>
    </location>
</feature>
<organism evidence="2 3">
    <name type="scientific">Actinacidiphila epipremni</name>
    <dbReference type="NCBI Taxonomy" id="2053013"/>
    <lineage>
        <taxon>Bacteria</taxon>
        <taxon>Bacillati</taxon>
        <taxon>Actinomycetota</taxon>
        <taxon>Actinomycetes</taxon>
        <taxon>Kitasatosporales</taxon>
        <taxon>Streptomycetaceae</taxon>
        <taxon>Actinacidiphila</taxon>
    </lineage>
</organism>
<dbReference type="Proteomes" id="UP000734511">
    <property type="component" value="Unassembled WGS sequence"/>
</dbReference>
<name>A0ABX0ZXX4_9ACTN</name>
<dbReference type="EMBL" id="JAATEJ010000021">
    <property type="protein sequence ID" value="NJP46438.1"/>
    <property type="molecule type" value="Genomic_DNA"/>
</dbReference>
<keyword evidence="3" id="KW-1185">Reference proteome</keyword>
<keyword evidence="1" id="KW-1133">Transmembrane helix</keyword>
<gene>
    <name evidence="2" type="ORF">HCN08_23945</name>
</gene>
<feature type="transmembrane region" description="Helical" evidence="1">
    <location>
        <begin position="54"/>
        <end position="74"/>
    </location>
</feature>
<keyword evidence="1" id="KW-0472">Membrane</keyword>
<sequence length="196" mass="19776">MSHSPSARPPVRDGRLLDPPAAGFVAPGRPAARLLGTALAVAACNPPRTVTGPLIGWVLVLAAAGAAWWAAPMVDARPVLTSMRWSTIASHRRNTLLPAGAVVLAALTAPAAWLAGCVVGLLVAYLLATDAWTMSAAAPPATDRATPAVAATAAAAVTFAAAQAPFSATAWSRLPAALALAATTTCVALALRHRSR</sequence>
<feature type="transmembrane region" description="Helical" evidence="1">
    <location>
        <begin position="95"/>
        <end position="128"/>
    </location>
</feature>
<evidence type="ECO:0000313" key="3">
    <source>
        <dbReference type="Proteomes" id="UP000734511"/>
    </source>
</evidence>
<keyword evidence="1" id="KW-0812">Transmembrane</keyword>
<protein>
    <submittedName>
        <fullName evidence="2">Uncharacterized protein</fullName>
    </submittedName>
</protein>
<dbReference type="RefSeq" id="WP_167985289.1">
    <property type="nucleotide sequence ID" value="NZ_JAATEJ010000021.1"/>
</dbReference>